<sequence length="64" mass="7436">MKIALPEDKIFQAHKIENVITYMGAILFQKRPLFYKFRIDCEGMDQSCKEFEVSSGLYEKAEVG</sequence>
<dbReference type="AlphaFoldDB" id="A0A2N7QBI9"/>
<proteinExistence type="predicted"/>
<dbReference type="EMBL" id="PNJD01000310">
    <property type="protein sequence ID" value="PMP95817.1"/>
    <property type="molecule type" value="Genomic_DNA"/>
</dbReference>
<name>A0A2N7QBI9_9BACT</name>
<gene>
    <name evidence="1" type="ORF">C0169_05075</name>
</gene>
<protein>
    <submittedName>
        <fullName evidence="1">Uncharacterized protein</fullName>
    </submittedName>
</protein>
<dbReference type="Proteomes" id="UP000235619">
    <property type="component" value="Unassembled WGS sequence"/>
</dbReference>
<comment type="caution">
    <text evidence="1">The sequence shown here is derived from an EMBL/GenBank/DDBJ whole genome shotgun (WGS) entry which is preliminary data.</text>
</comment>
<organism evidence="1 2">
    <name type="scientific">Thermodesulfobacterium geofontis</name>
    <dbReference type="NCBI Taxonomy" id="1295609"/>
    <lineage>
        <taxon>Bacteria</taxon>
        <taxon>Pseudomonadati</taxon>
        <taxon>Thermodesulfobacteriota</taxon>
        <taxon>Thermodesulfobacteria</taxon>
        <taxon>Thermodesulfobacteriales</taxon>
        <taxon>Thermodesulfobacteriaceae</taxon>
        <taxon>Thermodesulfobacterium</taxon>
    </lineage>
</organism>
<accession>A0A2N7QBI9</accession>
<reference evidence="1 2" key="1">
    <citation type="submission" date="2018-01" db="EMBL/GenBank/DDBJ databases">
        <title>Metagenomic assembled genomes from two thermal pools in the Uzon Caldera, Kamchatka, Russia.</title>
        <authorList>
            <person name="Wilkins L."/>
            <person name="Ettinger C."/>
        </authorList>
    </citation>
    <scope>NUCLEOTIDE SEQUENCE [LARGE SCALE GENOMIC DNA]</scope>
    <source>
        <strain evidence="1">ARK-04</strain>
    </source>
</reference>
<evidence type="ECO:0000313" key="2">
    <source>
        <dbReference type="Proteomes" id="UP000235619"/>
    </source>
</evidence>
<evidence type="ECO:0000313" key="1">
    <source>
        <dbReference type="EMBL" id="PMP95817.1"/>
    </source>
</evidence>